<gene>
    <name evidence="1" type="ORF">WT26_22015</name>
</gene>
<evidence type="ECO:0000313" key="2">
    <source>
        <dbReference type="Proteomes" id="UP000094776"/>
    </source>
</evidence>
<organism evidence="1 2">
    <name type="scientific">Burkholderia cepacia</name>
    <name type="common">Pseudomonas cepacia</name>
    <dbReference type="NCBI Taxonomy" id="292"/>
    <lineage>
        <taxon>Bacteria</taxon>
        <taxon>Pseudomonadati</taxon>
        <taxon>Pseudomonadota</taxon>
        <taxon>Betaproteobacteria</taxon>
        <taxon>Burkholderiales</taxon>
        <taxon>Burkholderiaceae</taxon>
        <taxon>Burkholderia</taxon>
        <taxon>Burkholderia cepacia complex</taxon>
    </lineage>
</organism>
<accession>A0A1B4PXL3</accession>
<reference evidence="1 2" key="1">
    <citation type="submission" date="2015-12" db="EMBL/GenBank/DDBJ databases">
        <title>Diversity of Burkholderia near neighbor genomes.</title>
        <authorList>
            <person name="Sahl J."/>
            <person name="Wagner D."/>
            <person name="Keim P."/>
        </authorList>
    </citation>
    <scope>NUCLEOTIDE SEQUENCE [LARGE SCALE GENOMIC DNA]</scope>
    <source>
        <strain evidence="1 2">MSMB1184WGS</strain>
    </source>
</reference>
<proteinExistence type="predicted"/>
<name>A0A1B4PXL3_BURCE</name>
<dbReference type="Proteomes" id="UP000094776">
    <property type="component" value="Chromosome 2"/>
</dbReference>
<protein>
    <submittedName>
        <fullName evidence="1">Uncharacterized protein</fullName>
    </submittedName>
</protein>
<dbReference type="EMBL" id="CP013444">
    <property type="protein sequence ID" value="AOK18693.1"/>
    <property type="molecule type" value="Genomic_DNA"/>
</dbReference>
<evidence type="ECO:0000313" key="1">
    <source>
        <dbReference type="EMBL" id="AOK18693.1"/>
    </source>
</evidence>
<sequence length="87" mass="10168">MFTSMQTPSTRAEFEERMNYAREQVINGKMRFAKGLRGPDSLLSVRYLPNGRIDLLSIDELARLTANQTYQMRNMNFDDIFLDDKGR</sequence>
<dbReference type="NCBIfam" id="NF041811">
    <property type="entry name" value="Avs1c"/>
    <property type="match status" value="1"/>
</dbReference>
<dbReference type="AlphaFoldDB" id="A0A1B4PXL3"/>